<dbReference type="PANTHER" id="PTHR30349:SF41">
    <property type="entry name" value="INTEGRASE_RECOMBINASE PROTEIN MJ0367-RELATED"/>
    <property type="match status" value="1"/>
</dbReference>
<evidence type="ECO:0000256" key="1">
    <source>
        <dbReference type="ARBA" id="ARBA00008857"/>
    </source>
</evidence>
<evidence type="ECO:0000256" key="6">
    <source>
        <dbReference type="SAM" id="MobiDB-lite"/>
    </source>
</evidence>
<dbReference type="CDD" id="cd01184">
    <property type="entry name" value="INT_C_like_1"/>
    <property type="match status" value="1"/>
</dbReference>
<evidence type="ECO:0000313" key="9">
    <source>
        <dbReference type="EMBL" id="MFC4258537.1"/>
    </source>
</evidence>
<feature type="domain" description="Tyr recombinase" evidence="7">
    <location>
        <begin position="338"/>
        <end position="534"/>
    </location>
</feature>
<dbReference type="PROSITE" id="PS51898">
    <property type="entry name" value="TYR_RECOMBINASE"/>
    <property type="match status" value="1"/>
</dbReference>
<evidence type="ECO:0000256" key="3">
    <source>
        <dbReference type="ARBA" id="ARBA00023125"/>
    </source>
</evidence>
<accession>A0ABV8QDV1</accession>
<dbReference type="InterPro" id="IPR046668">
    <property type="entry name" value="DUF6538"/>
</dbReference>
<feature type="region of interest" description="Disordered" evidence="6">
    <location>
        <begin position="181"/>
        <end position="204"/>
    </location>
</feature>
<keyword evidence="10" id="KW-1185">Reference proteome</keyword>
<dbReference type="InterPro" id="IPR011010">
    <property type="entry name" value="DNA_brk_join_enz"/>
</dbReference>
<dbReference type="PANTHER" id="PTHR30349">
    <property type="entry name" value="PHAGE INTEGRASE-RELATED"/>
    <property type="match status" value="1"/>
</dbReference>
<sequence>MIRSSSPHYLQLRNSGYYFRYALPQTLRPLFGWEIKRSLKTRSLALARKRARVFLVSFERLVSTVVQEPDLMKLSRDNIESLLAKWAQEVREEIEETEATLPPMSREAKLDRVRAHEIAFDIPKADYFEHRTEAQARVARLFLDYEGVTYREDSPAFSLFLRRMQEIGLTLNDYQLALMSGAPRPPLGPQSSAPKESAIKQERQAAAKPLSALVEEYLREAEAKGVQPRSLEEYRTSLSSFVELHGDVPCSEVSRASAVETYSNYKRLPPNRNKKKEFKGKSALEIVAMNPPETVSENTIKKFITRVSTFFNWCENSEYISRNPAQNLSERGKKRKSAERSPFTDDQLKKLFHPDVFRPDAFTKAYQYWLPLLGLYTGARITELAQLRPQDITSHNDIPCIHFTPHAGPLKTAASERMTPIHSKLITLGFVDFAKRAKQKGQPRLFPEAKTSSAPNFGHNPSKWFGRFLREQGITEKHKEVFHSFRHTVATRLQNEYGIPPSIVGDVVGHESDGMTAGRYRATASIETLSEAIEKLSFPIAPLRQEKHE</sequence>
<protein>
    <submittedName>
        <fullName evidence="9">Tyrosine-type recombinase/integrase</fullName>
    </submittedName>
</protein>
<evidence type="ECO:0000256" key="5">
    <source>
        <dbReference type="PROSITE-ProRule" id="PRU01248"/>
    </source>
</evidence>
<dbReference type="Pfam" id="PF00589">
    <property type="entry name" value="Phage_integrase"/>
    <property type="match status" value="1"/>
</dbReference>
<evidence type="ECO:0000259" key="7">
    <source>
        <dbReference type="PROSITE" id="PS51898"/>
    </source>
</evidence>
<organism evidence="9 10">
    <name type="scientific">Marinobacter lacisalsi</name>
    <dbReference type="NCBI Taxonomy" id="475979"/>
    <lineage>
        <taxon>Bacteria</taxon>
        <taxon>Pseudomonadati</taxon>
        <taxon>Pseudomonadota</taxon>
        <taxon>Gammaproteobacteria</taxon>
        <taxon>Pseudomonadales</taxon>
        <taxon>Marinobacteraceae</taxon>
        <taxon>Marinobacter</taxon>
    </lineage>
</organism>
<dbReference type="Gene3D" id="1.10.443.10">
    <property type="entry name" value="Intergrase catalytic core"/>
    <property type="match status" value="1"/>
</dbReference>
<dbReference type="PROSITE" id="PS51900">
    <property type="entry name" value="CB"/>
    <property type="match status" value="1"/>
</dbReference>
<dbReference type="InterPro" id="IPR050090">
    <property type="entry name" value="Tyrosine_recombinase_XerCD"/>
</dbReference>
<keyword evidence="2" id="KW-0229">DNA integration</keyword>
<feature type="domain" description="Core-binding (CB)" evidence="8">
    <location>
        <begin position="208"/>
        <end position="315"/>
    </location>
</feature>
<reference evidence="10" key="1">
    <citation type="journal article" date="2019" name="Int. J. Syst. Evol. Microbiol.">
        <title>The Global Catalogue of Microorganisms (GCM) 10K type strain sequencing project: providing services to taxonomists for standard genome sequencing and annotation.</title>
        <authorList>
            <consortium name="The Broad Institute Genomics Platform"/>
            <consortium name="The Broad Institute Genome Sequencing Center for Infectious Disease"/>
            <person name="Wu L."/>
            <person name="Ma J."/>
        </authorList>
    </citation>
    <scope>NUCLEOTIDE SEQUENCE [LARGE SCALE GENOMIC DNA]</scope>
    <source>
        <strain evidence="10">CECT 7297</strain>
    </source>
</reference>
<gene>
    <name evidence="9" type="ORF">ACFOZ5_05735</name>
</gene>
<name>A0ABV8QDV1_9GAMM</name>
<evidence type="ECO:0000256" key="4">
    <source>
        <dbReference type="ARBA" id="ARBA00023172"/>
    </source>
</evidence>
<comment type="similarity">
    <text evidence="1">Belongs to the 'phage' integrase family.</text>
</comment>
<dbReference type="Proteomes" id="UP001595798">
    <property type="component" value="Unassembled WGS sequence"/>
</dbReference>
<dbReference type="RefSeq" id="WP_379886060.1">
    <property type="nucleotide sequence ID" value="NZ_JBHSDI010000008.1"/>
</dbReference>
<evidence type="ECO:0000259" key="8">
    <source>
        <dbReference type="PROSITE" id="PS51900"/>
    </source>
</evidence>
<dbReference type="InterPro" id="IPR010998">
    <property type="entry name" value="Integrase_recombinase_N"/>
</dbReference>
<dbReference type="EMBL" id="JBHSDI010000008">
    <property type="protein sequence ID" value="MFC4258537.1"/>
    <property type="molecule type" value="Genomic_DNA"/>
</dbReference>
<dbReference type="Pfam" id="PF20172">
    <property type="entry name" value="DUF6538"/>
    <property type="match status" value="1"/>
</dbReference>
<comment type="caution">
    <text evidence="9">The sequence shown here is derived from an EMBL/GenBank/DDBJ whole genome shotgun (WGS) entry which is preliminary data.</text>
</comment>
<evidence type="ECO:0000313" key="10">
    <source>
        <dbReference type="Proteomes" id="UP001595798"/>
    </source>
</evidence>
<dbReference type="InterPro" id="IPR013762">
    <property type="entry name" value="Integrase-like_cat_sf"/>
</dbReference>
<keyword evidence="3 5" id="KW-0238">DNA-binding</keyword>
<dbReference type="Gene3D" id="1.10.150.130">
    <property type="match status" value="1"/>
</dbReference>
<dbReference type="InterPro" id="IPR002104">
    <property type="entry name" value="Integrase_catalytic"/>
</dbReference>
<dbReference type="InterPro" id="IPR044068">
    <property type="entry name" value="CB"/>
</dbReference>
<evidence type="ECO:0000256" key="2">
    <source>
        <dbReference type="ARBA" id="ARBA00022908"/>
    </source>
</evidence>
<dbReference type="SUPFAM" id="SSF56349">
    <property type="entry name" value="DNA breaking-rejoining enzymes"/>
    <property type="match status" value="1"/>
</dbReference>
<proteinExistence type="inferred from homology"/>
<keyword evidence="4" id="KW-0233">DNA recombination</keyword>